<keyword evidence="4" id="KW-1185">Reference proteome</keyword>
<dbReference type="SUPFAM" id="SSF54695">
    <property type="entry name" value="POZ domain"/>
    <property type="match status" value="1"/>
</dbReference>
<dbReference type="InterPro" id="IPR008974">
    <property type="entry name" value="TRAF-like"/>
</dbReference>
<evidence type="ECO:0000313" key="4">
    <source>
        <dbReference type="Proteomes" id="UP001620626"/>
    </source>
</evidence>
<name>A0ABD2LXV2_9BILA</name>
<reference evidence="3 4" key="1">
    <citation type="submission" date="2024-10" db="EMBL/GenBank/DDBJ databases">
        <authorList>
            <person name="Kim D."/>
        </authorList>
    </citation>
    <scope>NUCLEOTIDE SEQUENCE [LARGE SCALE GENOMIC DNA]</scope>
    <source>
        <strain evidence="3">BH-2024</strain>
    </source>
</reference>
<dbReference type="SMART" id="SM00875">
    <property type="entry name" value="BACK"/>
    <property type="match status" value="1"/>
</dbReference>
<dbReference type="Gene3D" id="2.60.210.10">
    <property type="entry name" value="Apoptosis, Tumor Necrosis Factor Receptor Associated Protein 2, Chain A"/>
    <property type="match status" value="1"/>
</dbReference>
<dbReference type="PANTHER" id="PTHR45774">
    <property type="entry name" value="BTB/POZ DOMAIN-CONTAINING"/>
    <property type="match status" value="1"/>
</dbReference>
<evidence type="ECO:0000313" key="3">
    <source>
        <dbReference type="EMBL" id="KAL3120063.1"/>
    </source>
</evidence>
<dbReference type="InterPro" id="IPR002083">
    <property type="entry name" value="MATH/TRAF_dom"/>
</dbReference>
<evidence type="ECO:0000259" key="2">
    <source>
        <dbReference type="PROSITE" id="PS50144"/>
    </source>
</evidence>
<dbReference type="AlphaFoldDB" id="A0ABD2LXV2"/>
<proteinExistence type="predicted"/>
<gene>
    <name evidence="3" type="ORF">niasHT_003315</name>
</gene>
<dbReference type="InterPro" id="IPR000210">
    <property type="entry name" value="BTB/POZ_dom"/>
</dbReference>
<organism evidence="3 4">
    <name type="scientific">Heterodera trifolii</name>
    <dbReference type="NCBI Taxonomy" id="157864"/>
    <lineage>
        <taxon>Eukaryota</taxon>
        <taxon>Metazoa</taxon>
        <taxon>Ecdysozoa</taxon>
        <taxon>Nematoda</taxon>
        <taxon>Chromadorea</taxon>
        <taxon>Rhabditida</taxon>
        <taxon>Tylenchina</taxon>
        <taxon>Tylenchomorpha</taxon>
        <taxon>Tylenchoidea</taxon>
        <taxon>Heteroderidae</taxon>
        <taxon>Heteroderinae</taxon>
        <taxon>Heterodera</taxon>
    </lineage>
</organism>
<dbReference type="Pfam" id="PF22486">
    <property type="entry name" value="MATH_2"/>
    <property type="match status" value="1"/>
</dbReference>
<feature type="domain" description="BTB" evidence="1">
    <location>
        <begin position="25"/>
        <end position="86"/>
    </location>
</feature>
<sequence length="428" mass="49434">MPSSMDRMKHLLSTSKHSDVHFLILPSHQLILKNASDVFEAMFLFDANKEQGENVSVNCPAVVEIPDIEPAAFKVMLSFIYADDLSGLNGDNAIVLYTAKKYNIPDLADRSLQIPISKLRNVFMAYAQALIFELEDFASKCLRYICQNAKMLCNLLDRDRLLLSNEFEIWNAALRWADEKCRQNGIERSSGNRRSFLGPALFKIRFPNIHEEQFSICVVPSGLLTMEEVLGIYQFNSHPNLFFRGVPGLYSLKFPSHGRIFDWNIAKGNRRGTLVLEIEKVLEFAGEINWSERKSEAVYINGFSWKILAYIKTKNGSTDKNEKWLGFYLMREQEDNYWFDYEPNYWCYKCSATFRIVSQKCGVTDFRTEFDDIFEPNESSWGYANFISFAELMEPSKGFCDQNEDKVTLAIDLTVKEVKIETNYKSPR</sequence>
<dbReference type="SUPFAM" id="SSF49599">
    <property type="entry name" value="TRAF domain-like"/>
    <property type="match status" value="1"/>
</dbReference>
<dbReference type="SMART" id="SM00225">
    <property type="entry name" value="BTB"/>
    <property type="match status" value="1"/>
</dbReference>
<evidence type="ECO:0000259" key="1">
    <source>
        <dbReference type="PROSITE" id="PS50097"/>
    </source>
</evidence>
<dbReference type="InterPro" id="IPR011333">
    <property type="entry name" value="SKP1/BTB/POZ_sf"/>
</dbReference>
<dbReference type="PROSITE" id="PS50097">
    <property type="entry name" value="BTB"/>
    <property type="match status" value="1"/>
</dbReference>
<dbReference type="Gene3D" id="1.25.40.420">
    <property type="match status" value="1"/>
</dbReference>
<dbReference type="PANTHER" id="PTHR45774:SF3">
    <property type="entry name" value="BTB (POZ) DOMAIN-CONTAINING 2B-RELATED"/>
    <property type="match status" value="1"/>
</dbReference>
<comment type="caution">
    <text evidence="3">The sequence shown here is derived from an EMBL/GenBank/DDBJ whole genome shotgun (WGS) entry which is preliminary data.</text>
</comment>
<dbReference type="Pfam" id="PF00651">
    <property type="entry name" value="BTB"/>
    <property type="match status" value="1"/>
</dbReference>
<accession>A0ABD2LXV2</accession>
<dbReference type="PROSITE" id="PS50144">
    <property type="entry name" value="MATH"/>
    <property type="match status" value="1"/>
</dbReference>
<feature type="domain" description="MATH" evidence="2">
    <location>
        <begin position="271"/>
        <end position="411"/>
    </location>
</feature>
<evidence type="ECO:0008006" key="5">
    <source>
        <dbReference type="Google" id="ProtNLM"/>
    </source>
</evidence>
<dbReference type="Gene3D" id="3.30.710.10">
    <property type="entry name" value="Potassium Channel Kv1.1, Chain A"/>
    <property type="match status" value="1"/>
</dbReference>
<dbReference type="Proteomes" id="UP001620626">
    <property type="component" value="Unassembled WGS sequence"/>
</dbReference>
<dbReference type="EMBL" id="JBICBT010000225">
    <property type="protein sequence ID" value="KAL3120063.1"/>
    <property type="molecule type" value="Genomic_DNA"/>
</dbReference>
<dbReference type="InterPro" id="IPR011705">
    <property type="entry name" value="BACK"/>
</dbReference>
<protein>
    <recommendedName>
        <fullName evidence="5">BTB domain-containing protein</fullName>
    </recommendedName>
</protein>